<sequence>MTPSKIVFKGSGHGDKAHQLVSSYFIGPHAENLHDLKQNIDSILNQLRDARLNYHPDDPVFITESVRNSPTFRAAKERVEKAVTTAANLLGKHSLPFWSARYQAHMCMDLSMPALLGYFMTMIYNRYNLRRQVTPPKSISVFGPE</sequence>
<dbReference type="Proteomes" id="UP000070700">
    <property type="component" value="Unassembled WGS sequence"/>
</dbReference>
<dbReference type="EMBL" id="KQ947410">
    <property type="protein sequence ID" value="KUJ19919.1"/>
    <property type="molecule type" value="Genomic_DNA"/>
</dbReference>
<gene>
    <name evidence="1" type="ORF">LY89DRAFT_466208</name>
</gene>
<dbReference type="KEGG" id="psco:LY89DRAFT_466208"/>
<organism evidence="1 2">
    <name type="scientific">Mollisia scopiformis</name>
    <name type="common">Conifer needle endophyte fungus</name>
    <name type="synonym">Phialocephala scopiformis</name>
    <dbReference type="NCBI Taxonomy" id="149040"/>
    <lineage>
        <taxon>Eukaryota</taxon>
        <taxon>Fungi</taxon>
        <taxon>Dikarya</taxon>
        <taxon>Ascomycota</taxon>
        <taxon>Pezizomycotina</taxon>
        <taxon>Leotiomycetes</taxon>
        <taxon>Helotiales</taxon>
        <taxon>Mollisiaceae</taxon>
        <taxon>Mollisia</taxon>
    </lineage>
</organism>
<dbReference type="STRING" id="149040.A0A194XIG8"/>
<dbReference type="AlphaFoldDB" id="A0A194XIG8"/>
<dbReference type="RefSeq" id="XP_018074274.1">
    <property type="nucleotide sequence ID" value="XM_018207717.1"/>
</dbReference>
<evidence type="ECO:0000313" key="1">
    <source>
        <dbReference type="EMBL" id="KUJ19919.1"/>
    </source>
</evidence>
<dbReference type="InParanoid" id="A0A194XIG8"/>
<protein>
    <submittedName>
        <fullName evidence="1">Uncharacterized protein</fullName>
    </submittedName>
</protein>
<evidence type="ECO:0000313" key="2">
    <source>
        <dbReference type="Proteomes" id="UP000070700"/>
    </source>
</evidence>
<accession>A0A194XIG8</accession>
<proteinExistence type="predicted"/>
<keyword evidence="2" id="KW-1185">Reference proteome</keyword>
<name>A0A194XIG8_MOLSC</name>
<dbReference type="OrthoDB" id="2161780at2759"/>
<reference evidence="1 2" key="1">
    <citation type="submission" date="2015-10" db="EMBL/GenBank/DDBJ databases">
        <title>Full genome of DAOMC 229536 Phialocephala scopiformis, a fungal endophyte of spruce producing the potent anti-insectan compound rugulosin.</title>
        <authorList>
            <consortium name="DOE Joint Genome Institute"/>
            <person name="Walker A.K."/>
            <person name="Frasz S.L."/>
            <person name="Seifert K.A."/>
            <person name="Miller J.D."/>
            <person name="Mondo S.J."/>
            <person name="Labutti K."/>
            <person name="Lipzen A."/>
            <person name="Dockter R."/>
            <person name="Kennedy M."/>
            <person name="Grigoriev I.V."/>
            <person name="Spatafora J.W."/>
        </authorList>
    </citation>
    <scope>NUCLEOTIDE SEQUENCE [LARGE SCALE GENOMIC DNA]</scope>
    <source>
        <strain evidence="1 2">CBS 120377</strain>
    </source>
</reference>
<dbReference type="GeneID" id="28817443"/>